<dbReference type="Gene3D" id="3.40.50.300">
    <property type="entry name" value="P-loop containing nucleotide triphosphate hydrolases"/>
    <property type="match status" value="2"/>
</dbReference>
<dbReference type="Pfam" id="PF00004">
    <property type="entry name" value="AAA"/>
    <property type="match status" value="2"/>
</dbReference>
<dbReference type="SUPFAM" id="SSF50692">
    <property type="entry name" value="ADC-like"/>
    <property type="match status" value="1"/>
</dbReference>
<reference evidence="8 9" key="1">
    <citation type="submission" date="2016-02" db="EMBL/GenBank/DDBJ databases">
        <title>Genome sequence of Halalkalicoccus paucihalophilus DSM 24557.</title>
        <authorList>
            <person name="Poehlein A."/>
            <person name="Daniel R."/>
        </authorList>
    </citation>
    <scope>NUCLEOTIDE SEQUENCE [LARGE SCALE GENOMIC DNA]</scope>
    <source>
        <strain evidence="8 9">DSM 24557</strain>
    </source>
</reference>
<dbReference type="PROSITE" id="PS00674">
    <property type="entry name" value="AAA"/>
    <property type="match status" value="2"/>
</dbReference>
<dbReference type="InterPro" id="IPR005938">
    <property type="entry name" value="AAA_ATPase_CDC48"/>
</dbReference>
<dbReference type="Gene3D" id="1.10.8.60">
    <property type="match status" value="2"/>
</dbReference>
<dbReference type="Pfam" id="PF17862">
    <property type="entry name" value="AAA_lid_3"/>
    <property type="match status" value="2"/>
</dbReference>
<comment type="similarity">
    <text evidence="1">Belongs to the AAA ATPase family. CDC48 subfamily.</text>
</comment>
<dbReference type="FunFam" id="1.10.8.60:FF:000178">
    <property type="entry name" value="CDC48/VCP homolog, AAA superfamily"/>
    <property type="match status" value="1"/>
</dbReference>
<dbReference type="SMART" id="SM00382">
    <property type="entry name" value="AAA"/>
    <property type="match status" value="2"/>
</dbReference>
<dbReference type="RefSeq" id="WP_066380769.1">
    <property type="nucleotide sequence ID" value="NZ_LTAZ01000004.1"/>
</dbReference>
<dbReference type="GO" id="GO:0005737">
    <property type="term" value="C:cytoplasm"/>
    <property type="evidence" value="ECO:0007669"/>
    <property type="project" value="UniProtKB-ARBA"/>
</dbReference>
<evidence type="ECO:0000313" key="8">
    <source>
        <dbReference type="EMBL" id="KYH26218.1"/>
    </source>
</evidence>
<dbReference type="Pfam" id="PF02359">
    <property type="entry name" value="CDC48_N"/>
    <property type="match status" value="1"/>
</dbReference>
<name>A0A151AEU1_9EURY</name>
<keyword evidence="4" id="KW-0067">ATP-binding</keyword>
<dbReference type="FunFam" id="3.40.50.300:FF:000012">
    <property type="entry name" value="Transitional endoplasmic reticulum ATPase"/>
    <property type="match status" value="1"/>
</dbReference>
<evidence type="ECO:0000259" key="7">
    <source>
        <dbReference type="SMART" id="SM01073"/>
    </source>
</evidence>
<keyword evidence="9" id="KW-1185">Reference proteome</keyword>
<evidence type="ECO:0000256" key="2">
    <source>
        <dbReference type="ARBA" id="ARBA00022737"/>
    </source>
</evidence>
<dbReference type="EMBL" id="LTAZ01000004">
    <property type="protein sequence ID" value="KYH26218.1"/>
    <property type="molecule type" value="Genomic_DNA"/>
</dbReference>
<gene>
    <name evidence="8" type="primary">vat_2</name>
    <name evidence="8" type="ORF">HAPAU_13130</name>
</gene>
<dbReference type="Proteomes" id="UP000075321">
    <property type="component" value="Unassembled WGS sequence"/>
</dbReference>
<dbReference type="PANTHER" id="PTHR23077">
    <property type="entry name" value="AAA-FAMILY ATPASE"/>
    <property type="match status" value="1"/>
</dbReference>
<sequence>MGTMTLLVKPMEKRAVGERLAMIASTTLEEFGLERGDYVAIEGENGSRAVAKVRPSFNDTPEGAIRLDEDLRRAVGVSTGDSVTVEEVTVRPADRVTVALPEDLPLEEHPNVRTRRALVDRVLTSGQTVVATLQGTSAAGSNEYVPMRVVSTDPAGSVLVEEWTRITISDTPASDLSMTSGGGRDPDAITYDDVGGLDGEITQLREMTELPLRHPELFDALGIDPPRGVLLHGPPGTGKTLLGRAIATETEGYVRTLSASELLANHPDETEGRLREVFEEAEENAPAILFIDELDAITPNHDRGEAERREVARLVSLLDGLGTRERVVVIGTTNSLAEVDPALRRPGRFDREIEIGVPDRAGREEVFSIHTRGVALAEDVDLGAYAESTHGFVGGDIENLIRESAMAALRRVRPELDLDSTSLDPGVLDSLRITDADIRRALRGIEPSALREVFVELPDVSWDDVGGLNETKARLQETVQWPLSYPEAFERVRLTPATGVLLYGPPGTGKTLLAKAVANEADSNFISIKGPELLDKYVGESERGVREIFAKARENAPTVVFFDELDALAAERGGGPGGSNVGERVVSQLLTELDGLEELENVVVIATTNRPELIDDALLRSGRLDRHIHVAEPDEEARREIFAVHTRGKPLAEGVDLDWLASETEGYVGADIEAVCREAATAAVREYVHDGGDVESIVLTRAGFEDALSAVDPSADEGPGRFGEFLG</sequence>
<dbReference type="InterPro" id="IPR029067">
    <property type="entry name" value="CDC48_domain_2-like_sf"/>
</dbReference>
<dbReference type="PANTHER" id="PTHR23077:SF171">
    <property type="entry name" value="NUCLEAR VALOSIN-CONTAINING PROTEIN-LIKE"/>
    <property type="match status" value="1"/>
</dbReference>
<evidence type="ECO:0000256" key="3">
    <source>
        <dbReference type="ARBA" id="ARBA00022741"/>
    </source>
</evidence>
<dbReference type="AlphaFoldDB" id="A0A151AEU1"/>
<dbReference type="SUPFAM" id="SSF52540">
    <property type="entry name" value="P-loop containing nucleoside triphosphate hydrolases"/>
    <property type="match status" value="2"/>
</dbReference>
<accession>A0A151AEU1</accession>
<dbReference type="FunFam" id="2.40.40.20:FF:000007">
    <property type="entry name" value="AAA family ATPase"/>
    <property type="match status" value="1"/>
</dbReference>
<dbReference type="InterPro" id="IPR009010">
    <property type="entry name" value="Asp_de-COase-like_dom_sf"/>
</dbReference>
<dbReference type="NCBIfam" id="TIGR01243">
    <property type="entry name" value="CDC48"/>
    <property type="match status" value="1"/>
</dbReference>
<organism evidence="8 9">
    <name type="scientific">Halalkalicoccus paucihalophilus</name>
    <dbReference type="NCBI Taxonomy" id="1008153"/>
    <lineage>
        <taxon>Archaea</taxon>
        <taxon>Methanobacteriati</taxon>
        <taxon>Methanobacteriota</taxon>
        <taxon>Stenosarchaea group</taxon>
        <taxon>Halobacteria</taxon>
        <taxon>Halobacteriales</taxon>
        <taxon>Halococcaceae</taxon>
        <taxon>Halalkalicoccus</taxon>
    </lineage>
</organism>
<evidence type="ECO:0000259" key="6">
    <source>
        <dbReference type="SMART" id="SM01072"/>
    </source>
</evidence>
<keyword evidence="2" id="KW-0677">Repeat</keyword>
<dbReference type="GO" id="GO:0005524">
    <property type="term" value="F:ATP binding"/>
    <property type="evidence" value="ECO:0007669"/>
    <property type="project" value="UniProtKB-KW"/>
</dbReference>
<dbReference type="InterPro" id="IPR041569">
    <property type="entry name" value="AAA_lid_3"/>
</dbReference>
<feature type="domain" description="CDC48" evidence="6">
    <location>
        <begin position="105"/>
        <end position="175"/>
    </location>
</feature>
<dbReference type="GO" id="GO:0016887">
    <property type="term" value="F:ATP hydrolysis activity"/>
    <property type="evidence" value="ECO:0007669"/>
    <property type="project" value="InterPro"/>
</dbReference>
<evidence type="ECO:0000256" key="4">
    <source>
        <dbReference type="ARBA" id="ARBA00022840"/>
    </source>
</evidence>
<evidence type="ECO:0000259" key="5">
    <source>
        <dbReference type="SMART" id="SM00382"/>
    </source>
</evidence>
<dbReference type="InterPro" id="IPR003338">
    <property type="entry name" value="CDC4_N-term_subdom"/>
</dbReference>
<dbReference type="SMART" id="SM01072">
    <property type="entry name" value="CDC48_2"/>
    <property type="match status" value="1"/>
</dbReference>
<feature type="domain" description="AAA+ ATPase" evidence="5">
    <location>
        <begin position="225"/>
        <end position="359"/>
    </location>
</feature>
<feature type="domain" description="CDC48 N-terminal subdomain" evidence="7">
    <location>
        <begin position="5"/>
        <end position="90"/>
    </location>
</feature>
<dbReference type="CDD" id="cd19511">
    <property type="entry name" value="RecA-like_CDC48_r2-like"/>
    <property type="match status" value="1"/>
</dbReference>
<dbReference type="OrthoDB" id="262922at2157"/>
<dbReference type="InterPro" id="IPR027417">
    <property type="entry name" value="P-loop_NTPase"/>
</dbReference>
<dbReference type="InterPro" id="IPR004201">
    <property type="entry name" value="Cdc48_dom2"/>
</dbReference>
<dbReference type="FunFam" id="1.10.8.60:FF:000057">
    <property type="entry name" value="AAA family ATPase, CDC48 subfamily"/>
    <property type="match status" value="1"/>
</dbReference>
<dbReference type="InterPro" id="IPR003959">
    <property type="entry name" value="ATPase_AAA_core"/>
</dbReference>
<feature type="domain" description="AAA+ ATPase" evidence="5">
    <location>
        <begin position="496"/>
        <end position="634"/>
    </location>
</feature>
<evidence type="ECO:0000313" key="9">
    <source>
        <dbReference type="Proteomes" id="UP000075321"/>
    </source>
</evidence>
<comment type="caution">
    <text evidence="8">The sequence shown here is derived from an EMBL/GenBank/DDBJ whole genome shotgun (WGS) entry which is preliminary data.</text>
</comment>
<dbReference type="SMART" id="SM01073">
    <property type="entry name" value="CDC48_N"/>
    <property type="match status" value="1"/>
</dbReference>
<dbReference type="SUPFAM" id="SSF54585">
    <property type="entry name" value="Cdc48 domain 2-like"/>
    <property type="match status" value="1"/>
</dbReference>
<dbReference type="FunFam" id="3.40.50.300:FF:000018">
    <property type="entry name" value="Cell division control 48"/>
    <property type="match status" value="1"/>
</dbReference>
<dbReference type="Pfam" id="PF02933">
    <property type="entry name" value="CDC48_2"/>
    <property type="match status" value="1"/>
</dbReference>
<protein>
    <submittedName>
        <fullName evidence="8">VCP-like ATPase</fullName>
    </submittedName>
</protein>
<dbReference type="PATRIC" id="fig|1008153.3.peg.1324"/>
<evidence type="ECO:0000256" key="1">
    <source>
        <dbReference type="ARBA" id="ARBA00009833"/>
    </source>
</evidence>
<keyword evidence="3" id="KW-0547">Nucleotide-binding</keyword>
<dbReference type="InterPro" id="IPR003960">
    <property type="entry name" value="ATPase_AAA_CS"/>
</dbReference>
<dbReference type="InterPro" id="IPR050168">
    <property type="entry name" value="AAA_ATPase_domain"/>
</dbReference>
<dbReference type="Gene3D" id="2.40.40.20">
    <property type="match status" value="1"/>
</dbReference>
<dbReference type="InterPro" id="IPR003593">
    <property type="entry name" value="AAA+_ATPase"/>
</dbReference>
<proteinExistence type="inferred from homology"/>